<evidence type="ECO:0000256" key="10">
    <source>
        <dbReference type="SAM" id="Phobius"/>
    </source>
</evidence>
<dbReference type="InParanoid" id="A0A6P8HAP3"/>
<evidence type="ECO:0000256" key="5">
    <source>
        <dbReference type="ARBA" id="ARBA00022989"/>
    </source>
</evidence>
<dbReference type="KEGG" id="aten:116287226"/>
<keyword evidence="2 10" id="KW-0812">Transmembrane</keyword>
<dbReference type="PANTHER" id="PTHR24051:SF9">
    <property type="entry name" value="FIBRONECTIN TYPE-III DOMAIN-CONTAINING PROTEIN"/>
    <property type="match status" value="1"/>
</dbReference>
<dbReference type="Pfam" id="PF23144">
    <property type="entry name" value="Fn3_PTPRU"/>
    <property type="match status" value="1"/>
</dbReference>
<gene>
    <name evidence="13" type="primary">LOC116287226</name>
</gene>
<feature type="compositionally biased region" description="Polar residues" evidence="9">
    <location>
        <begin position="312"/>
        <end position="332"/>
    </location>
</feature>
<keyword evidence="6 10" id="KW-0472">Membrane</keyword>
<dbReference type="RefSeq" id="XP_031549732.1">
    <property type="nucleotide sequence ID" value="XM_031693872.1"/>
</dbReference>
<protein>
    <submittedName>
        <fullName evidence="13">Receptor-type tyrosine-protein phosphatase mu-like</fullName>
    </submittedName>
</protein>
<dbReference type="OrthoDB" id="5989348at2759"/>
<keyword evidence="5 10" id="KW-1133">Transmembrane helix</keyword>
<sequence>MTYEFSVRGCTIEEGSDTPRKIAMIPVYAPPVPVVGFVGNITAEVNNITVWESSNINGKIMAYQIIVLNVDETCYFDDTKLKSHEKAEKEQLHYYIAAEIKPDSSRKFSRVFTLGDEKDYNGYRNVKINQEKTYHALQRALTINEKREYLVGARALIARGRITENKGSFSEKHSQTDKACIDYPVFAVSLVFNVAFLVVIVLVVVHDRKLKKVLEETKKTKNRPEIALTQDVYANINTNNSEEGLPMASVHAGSTYAQIYLHGAVDPSEVQTEVSGPQTIATNDGGGYYDSINEGSKSNPNEQIYETIHLETQSSNPDKLQNTKESSVQPTYQPAMPHTKPVYESLHT</sequence>
<dbReference type="PANTHER" id="PTHR24051">
    <property type="entry name" value="SUSHI DOMAIN-CONTAINING PROTEIN 1"/>
    <property type="match status" value="1"/>
</dbReference>
<feature type="transmembrane region" description="Helical" evidence="10">
    <location>
        <begin position="183"/>
        <end position="205"/>
    </location>
</feature>
<keyword evidence="12" id="KW-1185">Reference proteome</keyword>
<accession>A0A6P8HAP3</accession>
<keyword evidence="3" id="KW-0732">Signal</keyword>
<organism evidence="12 13">
    <name type="scientific">Actinia tenebrosa</name>
    <name type="common">Australian red waratah sea anemone</name>
    <dbReference type="NCBI Taxonomy" id="6105"/>
    <lineage>
        <taxon>Eukaryota</taxon>
        <taxon>Metazoa</taxon>
        <taxon>Cnidaria</taxon>
        <taxon>Anthozoa</taxon>
        <taxon>Hexacorallia</taxon>
        <taxon>Actiniaria</taxon>
        <taxon>Actiniidae</taxon>
        <taxon>Actinia</taxon>
    </lineage>
</organism>
<dbReference type="GeneID" id="116287226"/>
<dbReference type="AlphaFoldDB" id="A0A6P8HAP3"/>
<evidence type="ECO:0000313" key="12">
    <source>
        <dbReference type="Proteomes" id="UP000515163"/>
    </source>
</evidence>
<proteinExistence type="predicted"/>
<feature type="region of interest" description="Disordered" evidence="9">
    <location>
        <begin position="312"/>
        <end position="348"/>
    </location>
</feature>
<comment type="subcellular location">
    <subcellularLocation>
        <location evidence="1">Membrane</location>
        <topology evidence="1">Single-pass type I membrane protein</topology>
    </subcellularLocation>
</comment>
<evidence type="ECO:0000256" key="3">
    <source>
        <dbReference type="ARBA" id="ARBA00022729"/>
    </source>
</evidence>
<keyword evidence="8" id="KW-0325">Glycoprotein</keyword>
<evidence type="ECO:0000256" key="9">
    <source>
        <dbReference type="SAM" id="MobiDB-lite"/>
    </source>
</evidence>
<dbReference type="InterPro" id="IPR051622">
    <property type="entry name" value="R-tyr_protein_phosphatases"/>
</dbReference>
<evidence type="ECO:0000256" key="1">
    <source>
        <dbReference type="ARBA" id="ARBA00004479"/>
    </source>
</evidence>
<keyword evidence="4" id="KW-0677">Repeat</keyword>
<name>A0A6P8HAP3_ACTTE</name>
<evidence type="ECO:0000259" key="11">
    <source>
        <dbReference type="Pfam" id="PF23144"/>
    </source>
</evidence>
<evidence type="ECO:0000256" key="4">
    <source>
        <dbReference type="ARBA" id="ARBA00022737"/>
    </source>
</evidence>
<reference evidence="13" key="1">
    <citation type="submission" date="2025-08" db="UniProtKB">
        <authorList>
            <consortium name="RefSeq"/>
        </authorList>
    </citation>
    <scope>IDENTIFICATION</scope>
    <source>
        <tissue evidence="13">Tentacle</tissue>
    </source>
</reference>
<dbReference type="Proteomes" id="UP000515163">
    <property type="component" value="Unplaced"/>
</dbReference>
<evidence type="ECO:0000256" key="2">
    <source>
        <dbReference type="ARBA" id="ARBA00022692"/>
    </source>
</evidence>
<evidence type="ECO:0000256" key="6">
    <source>
        <dbReference type="ARBA" id="ARBA00023136"/>
    </source>
</evidence>
<evidence type="ECO:0000313" key="13">
    <source>
        <dbReference type="RefSeq" id="XP_031549732.1"/>
    </source>
</evidence>
<evidence type="ECO:0000256" key="7">
    <source>
        <dbReference type="ARBA" id="ARBA00023157"/>
    </source>
</evidence>
<keyword evidence="7" id="KW-1015">Disulfide bond</keyword>
<evidence type="ECO:0000256" key="8">
    <source>
        <dbReference type="ARBA" id="ARBA00023180"/>
    </source>
</evidence>
<feature type="domain" description="Receptor-type tyrosine-protein phosphatase U-like Fn3" evidence="11">
    <location>
        <begin position="82"/>
        <end position="140"/>
    </location>
</feature>
<dbReference type="InterPro" id="IPR057598">
    <property type="entry name" value="Fn3_PTPRU"/>
</dbReference>
<dbReference type="GO" id="GO:0016020">
    <property type="term" value="C:membrane"/>
    <property type="evidence" value="ECO:0007669"/>
    <property type="project" value="UniProtKB-SubCell"/>
</dbReference>